<dbReference type="CDD" id="cd00053">
    <property type="entry name" value="EGF"/>
    <property type="match status" value="1"/>
</dbReference>
<evidence type="ECO:0000256" key="17">
    <source>
        <dbReference type="RuleBase" id="RU004357"/>
    </source>
</evidence>
<dbReference type="FunFam" id="2.60.40.60:FF:000116">
    <property type="entry name" value="Dachsous cadherin-related 2"/>
    <property type="match status" value="1"/>
</dbReference>
<feature type="domain" description="Cadherin" evidence="22">
    <location>
        <begin position="560"/>
        <end position="661"/>
    </location>
</feature>
<feature type="region of interest" description="Disordered" evidence="18">
    <location>
        <begin position="2567"/>
        <end position="2586"/>
    </location>
</feature>
<dbReference type="FunFam" id="2.60.40.60:FF:000020">
    <property type="entry name" value="Dachsous cadherin-related 1b"/>
    <property type="match status" value="1"/>
</dbReference>
<dbReference type="SMART" id="SM00179">
    <property type="entry name" value="EGF_CA"/>
    <property type="match status" value="2"/>
</dbReference>
<dbReference type="InterPro" id="IPR000152">
    <property type="entry name" value="EGF-type_Asp/Asn_hydroxyl_site"/>
</dbReference>
<feature type="domain" description="Cadherin" evidence="22">
    <location>
        <begin position="783"/>
        <end position="899"/>
    </location>
</feature>
<dbReference type="PROSITE" id="PS00022">
    <property type="entry name" value="EGF_1"/>
    <property type="match status" value="3"/>
</dbReference>
<evidence type="ECO:0000313" key="24">
    <source>
        <dbReference type="Proteomes" id="UP001209878"/>
    </source>
</evidence>
<evidence type="ECO:0000256" key="5">
    <source>
        <dbReference type="ARBA" id="ARBA00022723"/>
    </source>
</evidence>
<dbReference type="FunFam" id="2.60.40.60:FF:000024">
    <property type="entry name" value="FAT atypical cadherin 3"/>
    <property type="match status" value="2"/>
</dbReference>
<dbReference type="InterPro" id="IPR018097">
    <property type="entry name" value="EGF_Ca-bd_CS"/>
</dbReference>
<evidence type="ECO:0000256" key="1">
    <source>
        <dbReference type="ARBA" id="ARBA00004251"/>
    </source>
</evidence>
<dbReference type="Pfam" id="PF01049">
    <property type="entry name" value="CADH_Y-type_LIR"/>
    <property type="match status" value="1"/>
</dbReference>
<evidence type="ECO:0000256" key="6">
    <source>
        <dbReference type="ARBA" id="ARBA00022729"/>
    </source>
</evidence>
<feature type="domain" description="Cadherin" evidence="22">
    <location>
        <begin position="245"/>
        <end position="341"/>
    </location>
</feature>
<dbReference type="Pfam" id="PF00008">
    <property type="entry name" value="EGF"/>
    <property type="match status" value="1"/>
</dbReference>
<feature type="domain" description="EGF-like" evidence="21">
    <location>
        <begin position="2076"/>
        <end position="2119"/>
    </location>
</feature>
<dbReference type="PROSITE" id="PS01187">
    <property type="entry name" value="EGF_CA"/>
    <property type="match status" value="1"/>
</dbReference>
<dbReference type="EMBL" id="JAODUO010000037">
    <property type="protein sequence ID" value="KAK2192192.1"/>
    <property type="molecule type" value="Genomic_DNA"/>
</dbReference>
<dbReference type="CDD" id="cd11304">
    <property type="entry name" value="Cadherin_repeat"/>
    <property type="match status" value="14"/>
</dbReference>
<dbReference type="FunFam" id="2.60.40.60:FF:000095">
    <property type="entry name" value="Cadherin 13"/>
    <property type="match status" value="1"/>
</dbReference>
<dbReference type="InterPro" id="IPR001881">
    <property type="entry name" value="EGF-like_Ca-bd_dom"/>
</dbReference>
<evidence type="ECO:0000256" key="13">
    <source>
        <dbReference type="ARBA" id="ARBA00023180"/>
    </source>
</evidence>
<dbReference type="FunFam" id="2.60.40.60:FF:000058">
    <property type="entry name" value="FAT atypical cadherin 3"/>
    <property type="match status" value="1"/>
</dbReference>
<dbReference type="InterPro" id="IPR001791">
    <property type="entry name" value="Laminin_G"/>
</dbReference>
<evidence type="ECO:0000256" key="7">
    <source>
        <dbReference type="ARBA" id="ARBA00022737"/>
    </source>
</evidence>
<feature type="domain" description="Cadherin" evidence="22">
    <location>
        <begin position="30"/>
        <end position="142"/>
    </location>
</feature>
<keyword evidence="3 15" id="KW-0245">EGF-like domain</keyword>
<comment type="subcellular location">
    <subcellularLocation>
        <location evidence="1 16">Cell membrane</location>
        <topology evidence="1 16">Single-pass type I membrane protein</topology>
    </subcellularLocation>
</comment>
<feature type="domain" description="Cadherin" evidence="22">
    <location>
        <begin position="1338"/>
        <end position="1442"/>
    </location>
</feature>
<dbReference type="GO" id="GO:0005886">
    <property type="term" value="C:plasma membrane"/>
    <property type="evidence" value="ECO:0007669"/>
    <property type="project" value="UniProtKB-SubCell"/>
</dbReference>
<dbReference type="PROSITE" id="PS00010">
    <property type="entry name" value="ASX_HYDROXYL"/>
    <property type="match status" value="1"/>
</dbReference>
<comment type="caution">
    <text evidence="15">Lacks conserved residue(s) required for the propagation of feature annotation.</text>
</comment>
<feature type="disulfide bond" evidence="15">
    <location>
        <begin position="2386"/>
        <end position="2395"/>
    </location>
</feature>
<comment type="caution">
    <text evidence="23">The sequence shown here is derived from an EMBL/GenBank/DDBJ whole genome shotgun (WGS) entry which is preliminary data.</text>
</comment>
<evidence type="ECO:0000256" key="9">
    <source>
        <dbReference type="ARBA" id="ARBA00022889"/>
    </source>
</evidence>
<dbReference type="Pfam" id="PF00028">
    <property type="entry name" value="Cadherin"/>
    <property type="match status" value="12"/>
</dbReference>
<feature type="transmembrane region" description="Helical" evidence="19">
    <location>
        <begin position="2403"/>
        <end position="2431"/>
    </location>
</feature>
<evidence type="ECO:0000259" key="21">
    <source>
        <dbReference type="PROSITE" id="PS50026"/>
    </source>
</evidence>
<dbReference type="SUPFAM" id="SSF49899">
    <property type="entry name" value="Concanavalin A-like lectins/glucanases"/>
    <property type="match status" value="2"/>
</dbReference>
<evidence type="ECO:0000256" key="18">
    <source>
        <dbReference type="SAM" id="MobiDB-lite"/>
    </source>
</evidence>
<dbReference type="CDD" id="cd00054">
    <property type="entry name" value="EGF_CA"/>
    <property type="match status" value="2"/>
</dbReference>
<evidence type="ECO:0000256" key="10">
    <source>
        <dbReference type="ARBA" id="ARBA00022989"/>
    </source>
</evidence>
<keyword evidence="7" id="KW-0677">Repeat</keyword>
<gene>
    <name evidence="23" type="ORF">NP493_37g09008</name>
</gene>
<evidence type="ECO:0000256" key="2">
    <source>
        <dbReference type="ARBA" id="ARBA00022475"/>
    </source>
</evidence>
<evidence type="ECO:0000256" key="16">
    <source>
        <dbReference type="RuleBase" id="RU003318"/>
    </source>
</evidence>
<evidence type="ECO:0000256" key="19">
    <source>
        <dbReference type="SAM" id="Phobius"/>
    </source>
</evidence>
<dbReference type="InterPro" id="IPR020894">
    <property type="entry name" value="Cadherin_CS"/>
</dbReference>
<dbReference type="SUPFAM" id="SSF49313">
    <property type="entry name" value="Cadherin-like"/>
    <property type="match status" value="15"/>
</dbReference>
<feature type="domain" description="Cadherin" evidence="22">
    <location>
        <begin position="450"/>
        <end position="559"/>
    </location>
</feature>
<dbReference type="PRINTS" id="PR00205">
    <property type="entry name" value="CADHERIN"/>
</dbReference>
<feature type="domain" description="Laminin G" evidence="20">
    <location>
        <begin position="1863"/>
        <end position="2073"/>
    </location>
</feature>
<comment type="function">
    <text evidence="17">Cadherins are calcium-dependent cell adhesion proteins.</text>
</comment>
<dbReference type="FunFam" id="2.60.40.60:FF:000232">
    <property type="entry name" value="Neural-cadherin"/>
    <property type="match status" value="1"/>
</dbReference>
<keyword evidence="6" id="KW-0732">Signal</keyword>
<keyword evidence="10 19" id="KW-1133">Transmembrane helix</keyword>
<keyword evidence="5" id="KW-0479">Metal-binding</keyword>
<keyword evidence="24" id="KW-1185">Reference proteome</keyword>
<keyword evidence="9 16" id="KW-0130">Cell adhesion</keyword>
<keyword evidence="8 14" id="KW-0106">Calcium</keyword>
<protein>
    <submittedName>
        <fullName evidence="23">Uncharacterized protein</fullName>
    </submittedName>
</protein>
<reference evidence="23" key="1">
    <citation type="journal article" date="2023" name="Mol. Biol. Evol.">
        <title>Third-Generation Sequencing Reveals the Adaptive Role of the Epigenome in Three Deep-Sea Polychaetes.</title>
        <authorList>
            <person name="Perez M."/>
            <person name="Aroh O."/>
            <person name="Sun Y."/>
            <person name="Lan Y."/>
            <person name="Juniper S.K."/>
            <person name="Young C.R."/>
            <person name="Angers B."/>
            <person name="Qian P.Y."/>
        </authorList>
    </citation>
    <scope>NUCLEOTIDE SEQUENCE</scope>
    <source>
        <strain evidence="23">R07B-5</strain>
    </source>
</reference>
<evidence type="ECO:0000256" key="14">
    <source>
        <dbReference type="PROSITE-ProRule" id="PRU00043"/>
    </source>
</evidence>
<dbReference type="GO" id="GO:0007163">
    <property type="term" value="P:establishment or maintenance of cell polarity"/>
    <property type="evidence" value="ECO:0007669"/>
    <property type="project" value="UniProtKB-ARBA"/>
</dbReference>
<dbReference type="InterPro" id="IPR027397">
    <property type="entry name" value="Catenin-bd_sf"/>
</dbReference>
<dbReference type="InterPro" id="IPR000233">
    <property type="entry name" value="Cadherin_Y-type_LIR"/>
</dbReference>
<dbReference type="GO" id="GO:0005509">
    <property type="term" value="F:calcium ion binding"/>
    <property type="evidence" value="ECO:0007669"/>
    <property type="project" value="UniProtKB-UniRule"/>
</dbReference>
<feature type="disulfide bond" evidence="15">
    <location>
        <begin position="1852"/>
        <end position="1861"/>
    </location>
</feature>
<dbReference type="InterPro" id="IPR002126">
    <property type="entry name" value="Cadherin-like_dom"/>
</dbReference>
<dbReference type="Pfam" id="PF02210">
    <property type="entry name" value="Laminin_G_2"/>
    <property type="match status" value="2"/>
</dbReference>
<dbReference type="SMART" id="SM00282">
    <property type="entry name" value="LamG"/>
    <property type="match status" value="2"/>
</dbReference>
<feature type="domain" description="Cadherin" evidence="22">
    <location>
        <begin position="1127"/>
        <end position="1228"/>
    </location>
</feature>
<dbReference type="Gene3D" id="4.10.900.10">
    <property type="entry name" value="TCF3-CBD (Catenin binding domain)"/>
    <property type="match status" value="1"/>
</dbReference>
<evidence type="ECO:0000256" key="15">
    <source>
        <dbReference type="PROSITE-ProRule" id="PRU00076"/>
    </source>
</evidence>
<dbReference type="InterPro" id="IPR015919">
    <property type="entry name" value="Cadherin-like_sf"/>
</dbReference>
<dbReference type="SMART" id="SM00181">
    <property type="entry name" value="EGF"/>
    <property type="match status" value="4"/>
</dbReference>
<feature type="domain" description="EGF-like" evidence="21">
    <location>
        <begin position="2360"/>
        <end position="2396"/>
    </location>
</feature>
<dbReference type="PANTHER" id="PTHR24026:SF118">
    <property type="entry name" value="DE-CADHERIN"/>
    <property type="match status" value="1"/>
</dbReference>
<feature type="domain" description="Laminin G" evidence="20">
    <location>
        <begin position="2122"/>
        <end position="2318"/>
    </location>
</feature>
<dbReference type="PROSITE" id="PS50025">
    <property type="entry name" value="LAM_G_DOMAIN"/>
    <property type="match status" value="2"/>
</dbReference>
<feature type="domain" description="Cadherin" evidence="22">
    <location>
        <begin position="1442"/>
        <end position="1566"/>
    </location>
</feature>
<feature type="region of interest" description="Disordered" evidence="18">
    <location>
        <begin position="2480"/>
        <end position="2503"/>
    </location>
</feature>
<feature type="compositionally biased region" description="Basic and acidic residues" evidence="18">
    <location>
        <begin position="2487"/>
        <end position="2501"/>
    </location>
</feature>
<organism evidence="23 24">
    <name type="scientific">Ridgeia piscesae</name>
    <name type="common">Tubeworm</name>
    <dbReference type="NCBI Taxonomy" id="27915"/>
    <lineage>
        <taxon>Eukaryota</taxon>
        <taxon>Metazoa</taxon>
        <taxon>Spiralia</taxon>
        <taxon>Lophotrochozoa</taxon>
        <taxon>Annelida</taxon>
        <taxon>Polychaeta</taxon>
        <taxon>Sedentaria</taxon>
        <taxon>Canalipalpata</taxon>
        <taxon>Sabellida</taxon>
        <taxon>Siboglinidae</taxon>
        <taxon>Ridgeia</taxon>
    </lineage>
</organism>
<feature type="domain" description="Cadherin" evidence="22">
    <location>
        <begin position="342"/>
        <end position="448"/>
    </location>
</feature>
<evidence type="ECO:0000313" key="23">
    <source>
        <dbReference type="EMBL" id="KAK2192192.1"/>
    </source>
</evidence>
<sequence length="2586" mass="288018">MVRVVSARSEQPIKIRLRDVNDEVPRFVNLPRPFLATVSSSAAPGTSVYQLVAQDDDEDSIIRYVMESGGENRFQVDAESGVVRTTGNQPFRLGKEYEIGVSAVDTKALTQQKSAMHSLKILVGQRDPQFFETLYEANVPETASVQYKITELKAYSHQNYPITYELATESGAESSEFAIDQKTGAIDLLQQLDYEKDPEQYHLKVKAVENGRPPRTSTVNLIINLIDENDNTPMFPLSQYIVQGIAETVAVDTDIIQVVATDMDSVTNSQLTYSVSNPHFKVQTLNNIGYIRTAKRLDYDRTPGHTYNFTITATDNGTPARKGSAQVRVTVTNVNDEVPVFMQSIDHVQVSEDASPNTVVHVIQAFDPDGDDVAYSFRGGRLTEGPFHIIPRSGLITLVGQLDKSKVSYKLNVVATDNGHCCGGTTSRSSEGLVIVEVKDINNNAPRFHDCATYYPMVLENEDVGTSVFRVSAVDYDTGANGNITYSLVRSSDHSNDQFYIEPITGIIRTADRFNREAKSGVTDFGITVKAEDQGRPSLAGFCTFQVKIGDKNDHPPVFDFAQYSTSIEEGSVIGKRVLQVYATDKDAGNNGNVMYKMKTDPSGFFAISSHSGWITVYRAMSGRDNVQLVVEAEDQGMPPKRSSVHVDIAITQTVNAYPHWVRDYSTKTIKLSENAPINTIVERLKAVAATPVAQDPLMHYRIMPGETVQQNGEPRSFHWRISDNNEMLLMTYRALDYETTPKYTLTIKAANRATQPLHNSTRVTIELIDENDEIPQFVGLDENGRYPGSVAENLAPGAEVITVTAQDRDEFPDYKKISYRIKEAGHDYNKFVIDPQLGVVTTAAMFDREMKKEYYITVVAEDGAKSDRPNHYPPGTPNQGEAEVQIRITDKNDNAPYFKKLSYMARVPENTDIGTIVISVTAEDKDKENQLTYSITGGNIGNAFEVVPDLGEIKVRGNLDYEKGPRIYRLKYRVFDDKFSNLTTVVIHIMDVNDNPPRFDSTIYNITDIEEEEHGISETSPKYLLTVRAVDPDTDRDSNIRYSLSGQFATDGTFRINRATGEIFLTRSLDRDHPRGRPVWNFNVLAHDEIGSGQPSLTGYAEVRVMPRDINDNSPVFDRNRLVGKVAEHSNAGMSVLTVIATDADRGNNGSVTYSLKQVPMKGSTPLFSIDSSTGLISTTLSNALDRESQPEYTVIVKAGDRGSPSQSASATVTIMIDDINDNTPKFTQKVYSATMSENFPKGASITSVSATDADTGENAKLTYTLKEQDRQYFEIILIEATNTGVLKVYTPVDYEVLYRPFFNITVYVRDSNMRHVDMAHIQIEVTDFNDNAPKFSPSTQKVIVPENVTIGTSLARFTATDVDMGINRKFDYSIDQSTDLARQFAVDGNGLVTTVKGLDRETESVHRIHVLAIDKGSPPQTGTGTLIVTLKDINDNFPVFAKDYRPVVYENEEAFKTVIQISAMDPDTATNGPPFEFWLPCGGGCPCRDNPTCGLFGFKFIPGGGRNGYGTGVVTSLKTFDREKQKEYHMPIIMKDSGNPAISGTNTLTITIGDRNDNKHYPGHKNIFVYNYKGLFADAPLGNVYAEDKDDWDVTDKTFQFVDSDTSTLFKLDPDSGKLSMNGRVREGVYNFKVKVFDKVWNREVVSTVSVTVQEIGDEPVINSGSLRLSGVTAQKFVESPKIGPDTTSYGQSHYDMLRSLIAKKLDIPVKNVDIFTVRDHPTIPNTVDIRYSAHGSPYYRPSRIDGLMNEDKQEFEDTLGVRLLMVPIDECLKEICEAGGCANRLVTTGVPLLVNTNSTTLIGITAYVEAQCQCVAREFSSGQDVECRPDSCLNGGTCHQHDYGFSCTCYDQFDGPRCQDTRHSFHGDGWAWYAPLSQCEDSHTSIEFITQQDNGLIFYNGPTRELTSGEDTDFILLELRAGYPVLRLNHGSGEVKLAIDGHDKHGTRQLQKLSDGIWHRVDIFRKGKEARLLVDLCGASSIVENENQQTSFEDRSACEVIAETPGDNKYINVNTPLQLGGRSKATTVTYPRNVMDLGFDGCVKNLIHNGQLYDLHVGRVGQHANSDDGCGREDDVCGVNDINGHKCGENGECVGSFLYHKYQCQCAPGWRGPKCIIPTTTKDFGSRSFIEWDFKEDFYIELEGKLHKTSLHVMFRTRQASGLLLKAQNAQKSEYLLIEIIDQRIRFRYNLGTGEQQLMLSYVNVSDGQWHTVRVNRIGQWAVMKLDSGEGRFFNETFGVPGGHVQIRVSQRSMFAGGNVRFPSIQSEPLVDMDYADSCMNDIRYNEEWLPMDQSQNSESRAAEVMRYQYIIDGCKSEMCLQLMCSPPLICVDLWRYAECSCPMGQRLVPPPDICVNINECEEEDPCYNGECIDEPDGFYCNCAPGYSGTLCNLRQEAVVAYMSTGAILIILICALVLLLLILLFIIYSRRRRPEAYAVGMDPDDDVRENMINYNEEGVGEEDQDAYDINRLKKPVENGTMKKPPIEDPINKTKDRPQYRLPPGGLPTIGPFIDSRLDDANNDPNAPPHDSVREYAYEGGGSDAGSLSSLASTTESEEQNYDYLNNWGPRFSKLADMYGGNDD</sequence>
<evidence type="ECO:0000256" key="8">
    <source>
        <dbReference type="ARBA" id="ARBA00022837"/>
    </source>
</evidence>
<feature type="disulfide bond" evidence="15">
    <location>
        <begin position="2109"/>
        <end position="2118"/>
    </location>
</feature>
<dbReference type="PROSITE" id="PS00232">
    <property type="entry name" value="CADHERIN_1"/>
    <property type="match status" value="6"/>
</dbReference>
<keyword evidence="11 19" id="KW-0472">Membrane</keyword>
<dbReference type="FunFam" id="2.60.40.60:FF:000092">
    <property type="entry name" value="Protocadherin 8"/>
    <property type="match status" value="2"/>
</dbReference>
<dbReference type="FunFam" id="2.60.40.60:FF:000299">
    <property type="entry name" value="Predicted protein"/>
    <property type="match status" value="1"/>
</dbReference>
<feature type="domain" description="Cadherin" evidence="22">
    <location>
        <begin position="131"/>
        <end position="235"/>
    </location>
</feature>
<evidence type="ECO:0000259" key="20">
    <source>
        <dbReference type="PROSITE" id="PS50025"/>
    </source>
</evidence>
<dbReference type="GO" id="GO:0007156">
    <property type="term" value="P:homophilic cell adhesion via plasma membrane adhesion molecules"/>
    <property type="evidence" value="ECO:0007669"/>
    <property type="project" value="InterPro"/>
</dbReference>
<dbReference type="Gene3D" id="2.60.40.60">
    <property type="entry name" value="Cadherins"/>
    <property type="match status" value="14"/>
</dbReference>
<dbReference type="SUPFAM" id="SSF57196">
    <property type="entry name" value="EGF/Laminin"/>
    <property type="match status" value="1"/>
</dbReference>
<dbReference type="PANTHER" id="PTHR24026">
    <property type="entry name" value="FAT ATYPICAL CADHERIN-RELATED"/>
    <property type="match status" value="1"/>
</dbReference>
<keyword evidence="12 15" id="KW-1015">Disulfide bond</keyword>
<feature type="region of interest" description="Disordered" evidence="18">
    <location>
        <begin position="2516"/>
        <end position="2561"/>
    </location>
</feature>
<evidence type="ECO:0000259" key="22">
    <source>
        <dbReference type="PROSITE" id="PS50268"/>
    </source>
</evidence>
<evidence type="ECO:0000256" key="11">
    <source>
        <dbReference type="ARBA" id="ARBA00023136"/>
    </source>
</evidence>
<feature type="disulfide bond" evidence="15">
    <location>
        <begin position="2090"/>
        <end position="2107"/>
    </location>
</feature>
<feature type="compositionally biased region" description="Low complexity" evidence="18">
    <location>
        <begin position="2547"/>
        <end position="2557"/>
    </location>
</feature>
<dbReference type="InterPro" id="IPR000742">
    <property type="entry name" value="EGF"/>
</dbReference>
<keyword evidence="2" id="KW-1003">Cell membrane</keyword>
<dbReference type="InterPro" id="IPR013320">
    <property type="entry name" value="ConA-like_dom_sf"/>
</dbReference>
<name>A0AAD9UK46_RIDPI</name>
<keyword evidence="13" id="KW-0325">Glycoprotein</keyword>
<evidence type="ECO:0000256" key="3">
    <source>
        <dbReference type="ARBA" id="ARBA00022536"/>
    </source>
</evidence>
<feature type="domain" description="Cadherin" evidence="22">
    <location>
        <begin position="1001"/>
        <end position="1118"/>
    </location>
</feature>
<dbReference type="PROSITE" id="PS50026">
    <property type="entry name" value="EGF_3"/>
    <property type="match status" value="3"/>
</dbReference>
<dbReference type="Proteomes" id="UP001209878">
    <property type="component" value="Unassembled WGS sequence"/>
</dbReference>
<accession>A0AAD9UK46</accession>
<dbReference type="PROSITE" id="PS50268">
    <property type="entry name" value="CADHERIN_2"/>
    <property type="match status" value="15"/>
</dbReference>
<dbReference type="Gene3D" id="2.10.25.10">
    <property type="entry name" value="Laminin"/>
    <property type="match status" value="2"/>
</dbReference>
<feature type="domain" description="Cadherin" evidence="22">
    <location>
        <begin position="1583"/>
        <end position="1664"/>
    </location>
</feature>
<feature type="domain" description="Cadherin" evidence="22">
    <location>
        <begin position="1229"/>
        <end position="1337"/>
    </location>
</feature>
<feature type="domain" description="Cadherin" evidence="22">
    <location>
        <begin position="900"/>
        <end position="1000"/>
    </location>
</feature>
<dbReference type="PROSITE" id="PS01186">
    <property type="entry name" value="EGF_2"/>
    <property type="match status" value="2"/>
</dbReference>
<keyword evidence="4 16" id="KW-0812">Transmembrane</keyword>
<feature type="domain" description="EGF-like" evidence="21">
    <location>
        <begin position="1826"/>
        <end position="1862"/>
    </location>
</feature>
<dbReference type="Gene3D" id="2.60.120.200">
    <property type="match status" value="2"/>
</dbReference>
<dbReference type="CDD" id="cd00110">
    <property type="entry name" value="LamG"/>
    <property type="match status" value="2"/>
</dbReference>
<dbReference type="SMART" id="SM00112">
    <property type="entry name" value="CA"/>
    <property type="match status" value="15"/>
</dbReference>
<dbReference type="FunFam" id="4.10.900.10:FF:000001">
    <property type="entry name" value="Cadherin 2"/>
    <property type="match status" value="1"/>
</dbReference>
<proteinExistence type="predicted"/>
<feature type="domain" description="Cadherin" evidence="22">
    <location>
        <begin position="664"/>
        <end position="778"/>
    </location>
</feature>
<evidence type="ECO:0000256" key="12">
    <source>
        <dbReference type="ARBA" id="ARBA00023157"/>
    </source>
</evidence>
<evidence type="ECO:0000256" key="4">
    <source>
        <dbReference type="ARBA" id="ARBA00022692"/>
    </source>
</evidence>
<dbReference type="InterPro" id="IPR056370">
    <property type="entry name" value="Shg-like_Ig-like"/>
</dbReference>
<dbReference type="Pfam" id="PF24811">
    <property type="entry name" value="Ig_Shg"/>
    <property type="match status" value="1"/>
</dbReference>